<evidence type="ECO:0000313" key="3">
    <source>
        <dbReference type="Proteomes" id="UP001159363"/>
    </source>
</evidence>
<name>A0ABQ9GC97_9NEOP</name>
<proteinExistence type="predicted"/>
<keyword evidence="3" id="KW-1185">Reference proteome</keyword>
<reference evidence="2 3" key="1">
    <citation type="submission" date="2023-02" db="EMBL/GenBank/DDBJ databases">
        <title>LHISI_Scaffold_Assembly.</title>
        <authorList>
            <person name="Stuart O.P."/>
            <person name="Cleave R."/>
            <person name="Magrath M.J.L."/>
            <person name="Mikheyev A.S."/>
        </authorList>
    </citation>
    <scope>NUCLEOTIDE SEQUENCE [LARGE SCALE GENOMIC DNA]</scope>
    <source>
        <strain evidence="2">Daus_M_001</strain>
        <tissue evidence="2">Leg muscle</tissue>
    </source>
</reference>
<evidence type="ECO:0000256" key="1">
    <source>
        <dbReference type="SAM" id="MobiDB-lite"/>
    </source>
</evidence>
<organism evidence="2 3">
    <name type="scientific">Dryococelus australis</name>
    <dbReference type="NCBI Taxonomy" id="614101"/>
    <lineage>
        <taxon>Eukaryota</taxon>
        <taxon>Metazoa</taxon>
        <taxon>Ecdysozoa</taxon>
        <taxon>Arthropoda</taxon>
        <taxon>Hexapoda</taxon>
        <taxon>Insecta</taxon>
        <taxon>Pterygota</taxon>
        <taxon>Neoptera</taxon>
        <taxon>Polyneoptera</taxon>
        <taxon>Phasmatodea</taxon>
        <taxon>Verophasmatodea</taxon>
        <taxon>Anareolatae</taxon>
        <taxon>Phasmatidae</taxon>
        <taxon>Eurycanthinae</taxon>
        <taxon>Dryococelus</taxon>
    </lineage>
</organism>
<dbReference type="Proteomes" id="UP001159363">
    <property type="component" value="Chromosome 12"/>
</dbReference>
<accession>A0ABQ9GC97</accession>
<evidence type="ECO:0000313" key="2">
    <source>
        <dbReference type="EMBL" id="KAJ8870023.1"/>
    </source>
</evidence>
<feature type="compositionally biased region" description="Basic and acidic residues" evidence="1">
    <location>
        <begin position="144"/>
        <end position="170"/>
    </location>
</feature>
<comment type="caution">
    <text evidence="2">The sequence shown here is derived from an EMBL/GenBank/DDBJ whole genome shotgun (WGS) entry which is preliminary data.</text>
</comment>
<sequence length="283" mass="30042">MKTNTITRDPAPLVIQSRGALMAAGAVVAQCTPQNFCGHQKLRGRGGSVVRLLASHQGEHGSIPGGVAEDVHMWESCRKMPLGGRLSQGSPVSPPLHSGAVPYSSSFTHVGSQDLDATRSSFVGGLTLRITELHCSQRNPGGTERGEGVGGRGKEGVGFDHSHTWEKQSKELGGSSPKASDNNVGSLRIDQHSCSHGRTPARVPSTGNVFGAEINAHMIVCSSVQSLLGFEIRSRIEFRTTMEQPGISDVGVVLNHPVRGAVVEYAEAVVRGCLHPGRHFTKY</sequence>
<feature type="region of interest" description="Disordered" evidence="1">
    <location>
        <begin position="136"/>
        <end position="201"/>
    </location>
</feature>
<dbReference type="EMBL" id="JARBHB010000013">
    <property type="protein sequence ID" value="KAJ8870023.1"/>
    <property type="molecule type" value="Genomic_DNA"/>
</dbReference>
<protein>
    <submittedName>
        <fullName evidence="2">Uncharacterized protein</fullName>
    </submittedName>
</protein>
<gene>
    <name evidence="2" type="ORF">PR048_029034</name>
</gene>